<keyword evidence="4" id="KW-1185">Reference proteome</keyword>
<dbReference type="GO" id="GO:0016831">
    <property type="term" value="F:carboxy-lyase activity"/>
    <property type="evidence" value="ECO:0007669"/>
    <property type="project" value="InterPro"/>
</dbReference>
<evidence type="ECO:0000256" key="1">
    <source>
        <dbReference type="ARBA" id="ARBA00023239"/>
    </source>
</evidence>
<dbReference type="PANTHER" id="PTHR21240">
    <property type="entry name" value="2-AMINO-3-CARBOXYLMUCONATE-6-SEMIALDEHYDE DECARBOXYLASE"/>
    <property type="match status" value="1"/>
</dbReference>
<dbReference type="EMBL" id="RZTZ01000011">
    <property type="protein sequence ID" value="RVT58885.1"/>
    <property type="molecule type" value="Genomic_DNA"/>
</dbReference>
<dbReference type="Gene3D" id="3.20.20.140">
    <property type="entry name" value="Metal-dependent hydrolases"/>
    <property type="match status" value="1"/>
</dbReference>
<evidence type="ECO:0000313" key="4">
    <source>
        <dbReference type="Proteomes" id="UP000288024"/>
    </source>
</evidence>
<dbReference type="InterPro" id="IPR032466">
    <property type="entry name" value="Metal_Hydrolase"/>
</dbReference>
<dbReference type="Proteomes" id="UP000288024">
    <property type="component" value="Unassembled WGS sequence"/>
</dbReference>
<dbReference type="InterPro" id="IPR006680">
    <property type="entry name" value="Amidohydro-rel"/>
</dbReference>
<protein>
    <submittedName>
        <fullName evidence="3">Amidohydrolase</fullName>
    </submittedName>
</protein>
<dbReference type="PANTHER" id="PTHR21240:SF28">
    <property type="entry name" value="ISO-OROTATE DECARBOXYLASE (EUROFUNG)"/>
    <property type="match status" value="1"/>
</dbReference>
<keyword evidence="3" id="KW-0378">Hydrolase</keyword>
<gene>
    <name evidence="3" type="ORF">EM808_21250</name>
</gene>
<feature type="domain" description="Amidohydrolase-related" evidence="2">
    <location>
        <begin position="5"/>
        <end position="283"/>
    </location>
</feature>
<dbReference type="InterPro" id="IPR032465">
    <property type="entry name" value="ACMSD"/>
</dbReference>
<dbReference type="SUPFAM" id="SSF51556">
    <property type="entry name" value="Metallo-dependent hydrolases"/>
    <property type="match status" value="1"/>
</dbReference>
<dbReference type="RefSeq" id="WP_127740545.1">
    <property type="nucleotide sequence ID" value="NZ_RZTZ01000011.1"/>
</dbReference>
<proteinExistence type="predicted"/>
<comment type="caution">
    <text evidence="3">The sequence shown here is derived from an EMBL/GenBank/DDBJ whole genome shotgun (WGS) entry which is preliminary data.</text>
</comment>
<evidence type="ECO:0000259" key="2">
    <source>
        <dbReference type="Pfam" id="PF04909"/>
    </source>
</evidence>
<name>A0A437K6N9_9BACI</name>
<dbReference type="GO" id="GO:0016787">
    <property type="term" value="F:hydrolase activity"/>
    <property type="evidence" value="ECO:0007669"/>
    <property type="project" value="UniProtKB-KW"/>
</dbReference>
<dbReference type="GO" id="GO:0005737">
    <property type="term" value="C:cytoplasm"/>
    <property type="evidence" value="ECO:0007669"/>
    <property type="project" value="TreeGrafter"/>
</dbReference>
<reference evidence="3 4" key="1">
    <citation type="submission" date="2019-01" db="EMBL/GenBank/DDBJ databases">
        <title>Bacillus sp. M5HDSG1-1, whole genome shotgun sequence.</title>
        <authorList>
            <person name="Tuo L."/>
        </authorList>
    </citation>
    <scope>NUCLEOTIDE SEQUENCE [LARGE SCALE GENOMIC DNA]</scope>
    <source>
        <strain evidence="3 4">M5HDSG1-1</strain>
    </source>
</reference>
<dbReference type="Pfam" id="PF04909">
    <property type="entry name" value="Amidohydro_2"/>
    <property type="match status" value="1"/>
</dbReference>
<sequence length="289" mass="32524">MIILIDIHQHPLHIKEIVDQDPALEKYVKDVYGVYSSPHSLASHMYQLDAAGIEKAVIMPIDCTTAHGCKLVTNEQISWLVEKNSRFIGFASVDPKNPNALVELEKSIKEYGLKGLKLDPSLQQFDINNKDYAYPIYQLCCELDIPIFFHCGMSLSPIGQAALAHPLMLEKVIQDFPALKVIIAQFAWPWVSEAFMLGVKYKNVYFDTSILFSGTPSDSVRQVLEQKIGLNNIKRSLAKQIVFGSNSPRVDPKRLVWAVQDLQLNPKLEANIFHDNAAVLLDLDRGYEG</sequence>
<keyword evidence="1" id="KW-0456">Lyase</keyword>
<evidence type="ECO:0000313" key="3">
    <source>
        <dbReference type="EMBL" id="RVT58885.1"/>
    </source>
</evidence>
<dbReference type="AlphaFoldDB" id="A0A437K6N9"/>
<accession>A0A437K6N9</accession>
<organism evidence="3 4">
    <name type="scientific">Niallia taxi</name>
    <dbReference type="NCBI Taxonomy" id="2499688"/>
    <lineage>
        <taxon>Bacteria</taxon>
        <taxon>Bacillati</taxon>
        <taxon>Bacillota</taxon>
        <taxon>Bacilli</taxon>
        <taxon>Bacillales</taxon>
        <taxon>Bacillaceae</taxon>
        <taxon>Niallia</taxon>
    </lineage>
</organism>
<dbReference type="GO" id="GO:0019748">
    <property type="term" value="P:secondary metabolic process"/>
    <property type="evidence" value="ECO:0007669"/>
    <property type="project" value="TreeGrafter"/>
</dbReference>